<proteinExistence type="predicted"/>
<evidence type="ECO:0000313" key="2">
    <source>
        <dbReference type="EMBL" id="JAH45760.1"/>
    </source>
</evidence>
<organism evidence="2">
    <name type="scientific">Anguilla anguilla</name>
    <name type="common">European freshwater eel</name>
    <name type="synonym">Muraena anguilla</name>
    <dbReference type="NCBI Taxonomy" id="7936"/>
    <lineage>
        <taxon>Eukaryota</taxon>
        <taxon>Metazoa</taxon>
        <taxon>Chordata</taxon>
        <taxon>Craniata</taxon>
        <taxon>Vertebrata</taxon>
        <taxon>Euteleostomi</taxon>
        <taxon>Actinopterygii</taxon>
        <taxon>Neopterygii</taxon>
        <taxon>Teleostei</taxon>
        <taxon>Anguilliformes</taxon>
        <taxon>Anguillidae</taxon>
        <taxon>Anguilla</taxon>
    </lineage>
</organism>
<feature type="region of interest" description="Disordered" evidence="1">
    <location>
        <begin position="1"/>
        <end position="52"/>
    </location>
</feature>
<name>A0A0E9SYQ0_ANGAN</name>
<dbReference type="AlphaFoldDB" id="A0A0E9SYQ0"/>
<sequence length="52" mass="5780">MHIITYHGSDRKSRLSHHKQTDHRLKAAGEISEQSPGSQVPRLPCSRNAGTC</sequence>
<reference evidence="2" key="1">
    <citation type="submission" date="2014-11" db="EMBL/GenBank/DDBJ databases">
        <authorList>
            <person name="Amaro Gonzalez C."/>
        </authorList>
    </citation>
    <scope>NUCLEOTIDE SEQUENCE</scope>
</reference>
<reference evidence="2" key="2">
    <citation type="journal article" date="2015" name="Fish Shellfish Immunol.">
        <title>Early steps in the European eel (Anguilla anguilla)-Vibrio vulnificus interaction in the gills: Role of the RtxA13 toxin.</title>
        <authorList>
            <person name="Callol A."/>
            <person name="Pajuelo D."/>
            <person name="Ebbesson L."/>
            <person name="Teles M."/>
            <person name="MacKenzie S."/>
            <person name="Amaro C."/>
        </authorList>
    </citation>
    <scope>NUCLEOTIDE SEQUENCE</scope>
</reference>
<dbReference type="EMBL" id="GBXM01062817">
    <property type="protein sequence ID" value="JAH45760.1"/>
    <property type="molecule type" value="Transcribed_RNA"/>
</dbReference>
<protein>
    <submittedName>
        <fullName evidence="2">Uncharacterized protein</fullName>
    </submittedName>
</protein>
<evidence type="ECO:0000256" key="1">
    <source>
        <dbReference type="SAM" id="MobiDB-lite"/>
    </source>
</evidence>
<accession>A0A0E9SYQ0</accession>